<feature type="transmembrane region" description="Helical" evidence="2">
    <location>
        <begin position="87"/>
        <end position="106"/>
    </location>
</feature>
<sequence>MEVLTGSHRLHFVAAWVLFAAELLCLAATAPPLRLIAPVWLWAGLAGLTLLLVASALVRCFAVPFPRRGGWFDPVPYAWHLPRGLKVWYGLALCLVGLGLATAGGAEDARRDTAGYYLQHGDVRIDLTREAYEAGRGAFVRIATGVPAGLCVIGSFLVLLSADVAYGAAEAAPRSDRQRPRKPSREPLREPWREPPRGTRRRGLPGRR</sequence>
<keyword evidence="2" id="KW-0472">Membrane</keyword>
<comment type="caution">
    <text evidence="3">The sequence shown here is derived from an EMBL/GenBank/DDBJ whole genome shotgun (WGS) entry which is preliminary data.</text>
</comment>
<evidence type="ECO:0000256" key="2">
    <source>
        <dbReference type="SAM" id="Phobius"/>
    </source>
</evidence>
<evidence type="ECO:0000256" key="1">
    <source>
        <dbReference type="SAM" id="MobiDB-lite"/>
    </source>
</evidence>
<keyword evidence="2" id="KW-0812">Transmembrane</keyword>
<dbReference type="Proteomes" id="UP001165143">
    <property type="component" value="Unassembled WGS sequence"/>
</dbReference>
<dbReference type="OrthoDB" id="3871758at2"/>
<dbReference type="EMBL" id="BSRX01000001">
    <property type="protein sequence ID" value="GLW52155.1"/>
    <property type="molecule type" value="Genomic_DNA"/>
</dbReference>
<dbReference type="RefSeq" id="WP_033252608.1">
    <property type="nucleotide sequence ID" value="NZ_BSRX01000001.1"/>
</dbReference>
<gene>
    <name evidence="3" type="ORF">Kpho01_01660</name>
</gene>
<proteinExistence type="predicted"/>
<feature type="transmembrane region" description="Helical" evidence="2">
    <location>
        <begin position="146"/>
        <end position="169"/>
    </location>
</feature>
<dbReference type="AlphaFoldDB" id="A0A9W6UM44"/>
<name>A0A9W6UM44_9ACTN</name>
<organism evidence="3 4">
    <name type="scientific">Kitasatospora phosalacinea</name>
    <dbReference type="NCBI Taxonomy" id="2065"/>
    <lineage>
        <taxon>Bacteria</taxon>
        <taxon>Bacillati</taxon>
        <taxon>Actinomycetota</taxon>
        <taxon>Actinomycetes</taxon>
        <taxon>Kitasatosporales</taxon>
        <taxon>Streptomycetaceae</taxon>
        <taxon>Kitasatospora</taxon>
    </lineage>
</organism>
<feature type="transmembrane region" description="Helical" evidence="2">
    <location>
        <begin position="39"/>
        <end position="58"/>
    </location>
</feature>
<evidence type="ECO:0000313" key="3">
    <source>
        <dbReference type="EMBL" id="GLW52155.1"/>
    </source>
</evidence>
<reference evidence="3" key="1">
    <citation type="submission" date="2023-02" db="EMBL/GenBank/DDBJ databases">
        <title>Kitasatospora phosalacinea NBRC 14362.</title>
        <authorList>
            <person name="Ichikawa N."/>
            <person name="Sato H."/>
            <person name="Tonouchi N."/>
        </authorList>
    </citation>
    <scope>NUCLEOTIDE SEQUENCE</scope>
    <source>
        <strain evidence="3">NBRC 14362</strain>
    </source>
</reference>
<feature type="region of interest" description="Disordered" evidence="1">
    <location>
        <begin position="169"/>
        <end position="208"/>
    </location>
</feature>
<feature type="transmembrane region" description="Helical" evidence="2">
    <location>
        <begin position="12"/>
        <end position="33"/>
    </location>
</feature>
<keyword evidence="2" id="KW-1133">Transmembrane helix</keyword>
<evidence type="ECO:0000313" key="4">
    <source>
        <dbReference type="Proteomes" id="UP001165143"/>
    </source>
</evidence>
<accession>A0A9W6UM44</accession>
<feature type="compositionally biased region" description="Basic and acidic residues" evidence="1">
    <location>
        <begin position="173"/>
        <end position="197"/>
    </location>
</feature>
<feature type="compositionally biased region" description="Basic residues" evidence="1">
    <location>
        <begin position="198"/>
        <end position="208"/>
    </location>
</feature>
<protein>
    <submittedName>
        <fullName evidence="3">Uncharacterized protein</fullName>
    </submittedName>
</protein>